<dbReference type="PANTHER" id="PTHR43363">
    <property type="entry name" value="HYPOXANTHINE PHOSPHORIBOSYLTRANSFERASE"/>
    <property type="match status" value="1"/>
</dbReference>
<feature type="region of interest" description="Disordered" evidence="3">
    <location>
        <begin position="1"/>
        <end position="22"/>
    </location>
</feature>
<organism evidence="5">
    <name type="scientific">Cyanothece sp. (strain PCC 7425 / ATCC 29141)</name>
    <dbReference type="NCBI Taxonomy" id="395961"/>
    <lineage>
        <taxon>Bacteria</taxon>
        <taxon>Bacillati</taxon>
        <taxon>Cyanobacteriota</taxon>
        <taxon>Cyanophyceae</taxon>
        <taxon>Gomontiellales</taxon>
        <taxon>Cyanothecaceae</taxon>
        <taxon>Cyanothece</taxon>
    </lineage>
</organism>
<reference evidence="5" key="1">
    <citation type="submission" date="2009-01" db="EMBL/GenBank/DDBJ databases">
        <title>Complete sequence of chromosome Cyanothece sp. PCC 7425.</title>
        <authorList>
            <consortium name="US DOE Joint Genome Institute"/>
            <person name="Lucas S."/>
            <person name="Copeland A."/>
            <person name="Lapidus A."/>
            <person name="Glavina del Rio T."/>
            <person name="Dalin E."/>
            <person name="Tice H."/>
            <person name="Bruce D."/>
            <person name="Goodwin L."/>
            <person name="Pitluck S."/>
            <person name="Sims D."/>
            <person name="Meineke L."/>
            <person name="Brettin T."/>
            <person name="Detter J.C."/>
            <person name="Han C."/>
            <person name="Larimer F."/>
            <person name="Land M."/>
            <person name="Hauser L."/>
            <person name="Kyrpides N."/>
            <person name="Ovchinnikova G."/>
            <person name="Liberton M."/>
            <person name="Stoeckel J."/>
            <person name="Banerjee A."/>
            <person name="Singh A."/>
            <person name="Page L."/>
            <person name="Sato H."/>
            <person name="Zhao L."/>
            <person name="Sherman L."/>
            <person name="Pakrasi H."/>
            <person name="Richardson P."/>
        </authorList>
    </citation>
    <scope>NUCLEOTIDE SEQUENCE</scope>
    <source>
        <strain evidence="5">PCC 7425</strain>
    </source>
</reference>
<dbReference type="PANTHER" id="PTHR43363:SF1">
    <property type="entry name" value="HYPOXANTHINE-GUANINE PHOSPHORIBOSYLTRANSFERASE"/>
    <property type="match status" value="1"/>
</dbReference>
<dbReference type="GO" id="GO:0016757">
    <property type="term" value="F:glycosyltransferase activity"/>
    <property type="evidence" value="ECO:0007669"/>
    <property type="project" value="UniProtKB-KW"/>
</dbReference>
<feature type="domain" description="Phosphoribosyltransferase" evidence="4">
    <location>
        <begin position="32"/>
        <end position="181"/>
    </location>
</feature>
<evidence type="ECO:0000313" key="5">
    <source>
        <dbReference type="EMBL" id="ACL43118.1"/>
    </source>
</evidence>
<dbReference type="OrthoDB" id="307631at2"/>
<dbReference type="CDD" id="cd06223">
    <property type="entry name" value="PRTases_typeI"/>
    <property type="match status" value="1"/>
</dbReference>
<sequence length="198" mass="22304">MPTPDSHPSNPLLIDAKPKGAESTPTDLYFTWSDYYRKIEHLAVQIHQSGWAFNQIVCLAKGGLRVGDVLCRLYDQPLAILATASYGGAGNRVRGSLTFGRDLTMTTANLGNRVLLVDDLVDSGVTLQRSLVWLDRHYGFYIDEIRTAVIWYKSCSVFRPDYYVDYLPGNPWIHQPFECYEQTTPAALAQIWQQSAAQ</sequence>
<gene>
    <name evidence="5" type="ordered locus">Cyan7425_0731</name>
</gene>
<dbReference type="InterPro" id="IPR029057">
    <property type="entry name" value="PRTase-like"/>
</dbReference>
<evidence type="ECO:0000256" key="3">
    <source>
        <dbReference type="SAM" id="MobiDB-lite"/>
    </source>
</evidence>
<dbReference type="eggNOG" id="COG2236">
    <property type="taxonomic scope" value="Bacteria"/>
</dbReference>
<dbReference type="STRING" id="395961.Cyan7425_0731"/>
<name>B8HVU0_CYAP4</name>
<dbReference type="SUPFAM" id="SSF53271">
    <property type="entry name" value="PRTase-like"/>
    <property type="match status" value="1"/>
</dbReference>
<dbReference type="HOGENOM" id="CLU_080904_2_0_3"/>
<dbReference type="KEGG" id="cyn:Cyan7425_0731"/>
<keyword evidence="1 5" id="KW-0328">Glycosyltransferase</keyword>
<accession>B8HVU0</accession>
<evidence type="ECO:0000256" key="2">
    <source>
        <dbReference type="ARBA" id="ARBA00022679"/>
    </source>
</evidence>
<protein>
    <submittedName>
        <fullName evidence="5">Purine phosphoribosyltransferase, putative</fullName>
    </submittedName>
</protein>
<dbReference type="Gene3D" id="3.40.50.2020">
    <property type="match status" value="1"/>
</dbReference>
<dbReference type="AlphaFoldDB" id="B8HVU0"/>
<evidence type="ECO:0000256" key="1">
    <source>
        <dbReference type="ARBA" id="ARBA00022676"/>
    </source>
</evidence>
<keyword evidence="2 5" id="KW-0808">Transferase</keyword>
<evidence type="ECO:0000259" key="4">
    <source>
        <dbReference type="Pfam" id="PF00156"/>
    </source>
</evidence>
<dbReference type="Pfam" id="PF00156">
    <property type="entry name" value="Pribosyltran"/>
    <property type="match status" value="1"/>
</dbReference>
<dbReference type="EMBL" id="CP001344">
    <property type="protein sequence ID" value="ACL43118.1"/>
    <property type="molecule type" value="Genomic_DNA"/>
</dbReference>
<dbReference type="InterPro" id="IPR000836">
    <property type="entry name" value="PRTase_dom"/>
</dbReference>
<proteinExistence type="predicted"/>